<organism evidence="1 2">
    <name type="scientific">Cupriavidus yeoncheonensis</name>
    <dbReference type="NCBI Taxonomy" id="1462994"/>
    <lineage>
        <taxon>Bacteria</taxon>
        <taxon>Pseudomonadati</taxon>
        <taxon>Pseudomonadota</taxon>
        <taxon>Betaproteobacteria</taxon>
        <taxon>Burkholderiales</taxon>
        <taxon>Burkholderiaceae</taxon>
        <taxon>Cupriavidus</taxon>
    </lineage>
</organism>
<dbReference type="EMBL" id="CAJPUY010000016">
    <property type="protein sequence ID" value="CAG2150695.1"/>
    <property type="molecule type" value="Genomic_DNA"/>
</dbReference>
<dbReference type="Proteomes" id="UP000672934">
    <property type="component" value="Unassembled WGS sequence"/>
</dbReference>
<comment type="caution">
    <text evidence="1">The sequence shown here is derived from an EMBL/GenBank/DDBJ whole genome shotgun (WGS) entry which is preliminary data.</text>
</comment>
<gene>
    <name evidence="1" type="ORF">LMG31506_04269</name>
</gene>
<dbReference type="AlphaFoldDB" id="A0A916IX21"/>
<protein>
    <submittedName>
        <fullName evidence="1">Uncharacterized protein</fullName>
    </submittedName>
</protein>
<evidence type="ECO:0000313" key="1">
    <source>
        <dbReference type="EMBL" id="CAG2150695.1"/>
    </source>
</evidence>
<keyword evidence="2" id="KW-1185">Reference proteome</keyword>
<accession>A0A916IX21</accession>
<reference evidence="1" key="1">
    <citation type="submission" date="2021-03" db="EMBL/GenBank/DDBJ databases">
        <authorList>
            <person name="Peeters C."/>
        </authorList>
    </citation>
    <scope>NUCLEOTIDE SEQUENCE</scope>
    <source>
        <strain evidence="1">LMG 31506</strain>
    </source>
</reference>
<evidence type="ECO:0000313" key="2">
    <source>
        <dbReference type="Proteomes" id="UP000672934"/>
    </source>
</evidence>
<proteinExistence type="predicted"/>
<name>A0A916IX21_9BURK</name>
<sequence length="106" mass="11533">MRHLGLAGTPVIAREPDHTGAAVPADSWLTCDGDDHRDIPIEVGGRRGSGFAGKNLVVAEHPDRKREVSRDSGRRSAKRRPAWTFQCCNTVFDSARVSWPGIVASL</sequence>